<proteinExistence type="predicted"/>
<dbReference type="Proteomes" id="UP000033202">
    <property type="component" value="Unassembled WGS sequence"/>
</dbReference>
<comment type="caution">
    <text evidence="2">The sequence shown here is derived from an EMBL/GenBank/DDBJ whole genome shotgun (WGS) entry which is preliminary data.</text>
</comment>
<feature type="transmembrane region" description="Helical" evidence="1">
    <location>
        <begin position="27"/>
        <end position="44"/>
    </location>
</feature>
<dbReference type="AlphaFoldDB" id="A0A0E9MRJ5"/>
<reference evidence="2 3" key="1">
    <citation type="submission" date="2015-04" db="EMBL/GenBank/DDBJ databases">
        <title>Whole genome shotgun sequence of Sphingomonas changbaiensis NBRC 104936.</title>
        <authorList>
            <person name="Katano-Makiyama Y."/>
            <person name="Hosoyama A."/>
            <person name="Hashimoto M."/>
            <person name="Noguchi M."/>
            <person name="Tsuchikane K."/>
            <person name="Ohji S."/>
            <person name="Yamazoe A."/>
            <person name="Ichikawa N."/>
            <person name="Kimura A."/>
            <person name="Fujita N."/>
        </authorList>
    </citation>
    <scope>NUCLEOTIDE SEQUENCE [LARGE SCALE GENOMIC DNA]</scope>
    <source>
        <strain evidence="2 3">NBRC 104936</strain>
    </source>
</reference>
<evidence type="ECO:0000313" key="3">
    <source>
        <dbReference type="Proteomes" id="UP000033202"/>
    </source>
</evidence>
<keyword evidence="1" id="KW-0472">Membrane</keyword>
<organism evidence="2 3">
    <name type="scientific">Sphingomonas changbaiensis NBRC 104936</name>
    <dbReference type="NCBI Taxonomy" id="1219043"/>
    <lineage>
        <taxon>Bacteria</taxon>
        <taxon>Pseudomonadati</taxon>
        <taxon>Pseudomonadota</taxon>
        <taxon>Alphaproteobacteria</taxon>
        <taxon>Sphingomonadales</taxon>
        <taxon>Sphingomonadaceae</taxon>
        <taxon>Sphingomonas</taxon>
    </lineage>
</organism>
<keyword evidence="1" id="KW-1133">Transmembrane helix</keyword>
<accession>A0A0E9MRJ5</accession>
<evidence type="ECO:0000313" key="2">
    <source>
        <dbReference type="EMBL" id="GAO40103.1"/>
    </source>
</evidence>
<feature type="transmembrane region" description="Helical" evidence="1">
    <location>
        <begin position="56"/>
        <end position="75"/>
    </location>
</feature>
<evidence type="ECO:0000256" key="1">
    <source>
        <dbReference type="SAM" id="Phobius"/>
    </source>
</evidence>
<keyword evidence="3" id="KW-1185">Reference proteome</keyword>
<dbReference type="STRING" id="1219043.SCH01S_43_00040"/>
<name>A0A0E9MRJ5_9SPHN</name>
<gene>
    <name evidence="2" type="ORF">SCH01S_43_00040</name>
</gene>
<keyword evidence="1" id="KW-0812">Transmembrane</keyword>
<dbReference type="RefSeq" id="WP_046348914.1">
    <property type="nucleotide sequence ID" value="NZ_BBWU01000043.1"/>
</dbReference>
<sequence length="76" mass="8015">MDLIWYLAATVAGSAFALWTKQKSLALGLLIMGAASVPAALAEFRTGDFWMGESLMWGLGLIVGIIVICVGELRAG</sequence>
<protein>
    <submittedName>
        <fullName evidence="2">Uncharacterized protein</fullName>
    </submittedName>
</protein>
<dbReference type="EMBL" id="BBWU01000043">
    <property type="protein sequence ID" value="GAO40103.1"/>
    <property type="molecule type" value="Genomic_DNA"/>
</dbReference>